<evidence type="ECO:0000256" key="11">
    <source>
        <dbReference type="PIRSR" id="PIRSR001415-2"/>
    </source>
</evidence>
<comment type="similarity">
    <text evidence="2 14">Belongs to the ALAD family.</text>
</comment>
<dbReference type="InterPro" id="IPR030656">
    <property type="entry name" value="ALAD_AS"/>
</dbReference>
<proteinExistence type="inferred from homology"/>
<evidence type="ECO:0000256" key="13">
    <source>
        <dbReference type="RuleBase" id="RU000515"/>
    </source>
</evidence>
<evidence type="ECO:0000256" key="8">
    <source>
        <dbReference type="ARBA" id="ARBA00025628"/>
    </source>
</evidence>
<evidence type="ECO:0000256" key="5">
    <source>
        <dbReference type="ARBA" id="ARBA00023133"/>
    </source>
</evidence>
<dbReference type="PANTHER" id="PTHR11458">
    <property type="entry name" value="DELTA-AMINOLEVULINIC ACID DEHYDRATASE"/>
    <property type="match status" value="1"/>
</dbReference>
<evidence type="ECO:0000256" key="14">
    <source>
        <dbReference type="RuleBase" id="RU004161"/>
    </source>
</evidence>
<evidence type="ECO:0000256" key="1">
    <source>
        <dbReference type="ARBA" id="ARBA00004694"/>
    </source>
</evidence>
<evidence type="ECO:0000256" key="2">
    <source>
        <dbReference type="ARBA" id="ARBA00008055"/>
    </source>
</evidence>
<keyword evidence="12" id="KW-0479">Metal-binding</keyword>
<evidence type="ECO:0000256" key="4">
    <source>
        <dbReference type="ARBA" id="ARBA00020771"/>
    </source>
</evidence>
<feature type="active site" description="Schiff-base intermediate with substrate" evidence="10">
    <location>
        <position position="203"/>
    </location>
</feature>
<keyword evidence="16" id="KW-1185">Reference proteome</keyword>
<dbReference type="PRINTS" id="PR00144">
    <property type="entry name" value="DALDHYDRTASE"/>
</dbReference>
<feature type="binding site" evidence="11">
    <location>
        <position position="225"/>
    </location>
    <ligand>
        <name>5-aminolevulinate</name>
        <dbReference type="ChEBI" id="CHEBI:356416"/>
        <label>1</label>
    </ligand>
</feature>
<evidence type="ECO:0000256" key="7">
    <source>
        <dbReference type="ARBA" id="ARBA00023244"/>
    </source>
</evidence>
<dbReference type="FunFam" id="3.20.20.70:FF:000019">
    <property type="entry name" value="Delta-aminolevulinic acid dehydratase"/>
    <property type="match status" value="1"/>
</dbReference>
<dbReference type="GO" id="GO:0008270">
    <property type="term" value="F:zinc ion binding"/>
    <property type="evidence" value="ECO:0007669"/>
    <property type="project" value="TreeGrafter"/>
</dbReference>
<dbReference type="PIRSF" id="PIRSF001415">
    <property type="entry name" value="Porphbilin_synth"/>
    <property type="match status" value="1"/>
</dbReference>
<evidence type="ECO:0000256" key="3">
    <source>
        <dbReference type="ARBA" id="ARBA00012053"/>
    </source>
</evidence>
<dbReference type="GO" id="GO:0005829">
    <property type="term" value="C:cytosol"/>
    <property type="evidence" value="ECO:0007669"/>
    <property type="project" value="TreeGrafter"/>
</dbReference>
<comment type="catalytic activity">
    <reaction evidence="9 13">
        <text>2 5-aminolevulinate = porphobilinogen + 2 H2O + H(+)</text>
        <dbReference type="Rhea" id="RHEA:24064"/>
        <dbReference type="ChEBI" id="CHEBI:15377"/>
        <dbReference type="ChEBI" id="CHEBI:15378"/>
        <dbReference type="ChEBI" id="CHEBI:58126"/>
        <dbReference type="ChEBI" id="CHEBI:356416"/>
        <dbReference type="EC" id="4.2.1.24"/>
    </reaction>
</comment>
<dbReference type="SUPFAM" id="SSF51569">
    <property type="entry name" value="Aldolase"/>
    <property type="match status" value="1"/>
</dbReference>
<dbReference type="AlphaFoldDB" id="A0AAN7TW58"/>
<dbReference type="PANTHER" id="PTHR11458:SF0">
    <property type="entry name" value="DELTA-AMINOLEVULINIC ACID DEHYDRATASE"/>
    <property type="match status" value="1"/>
</dbReference>
<gene>
    <name evidence="15" type="ORF">RB653_007193</name>
</gene>
<dbReference type="Pfam" id="PF00490">
    <property type="entry name" value="ALAD"/>
    <property type="match status" value="1"/>
</dbReference>
<comment type="pathway">
    <text evidence="1">Porphyrin-containing compound metabolism; protoporphyrin-IX biosynthesis; coproporphyrinogen-III from 5-aminolevulinate: step 1/4.</text>
</comment>
<sequence>MENNKNYSHYLHSGYAHPITRSWQGDNVILKSQLIYPIFVTDLVNTKTEIKSLPGQFQISSDLVVEFLRPLVEKGLKSIILFGVIISGVKDEQSSSADKKETSPVIKSIESIKNEFPDILICTDLCLCAYTNHGHCGVLTNDGLIDNEKSIIRLGEIALSFAKAGAHVIAPSDMMDCRVGQIKKVLFENGLGGHVAVMAYSSKFASSFYGPFRDAAGSGAKHGDRQAYQLPVASRGLGLRAALRDEAEGADFIMVKPAGPYMDIIREVKDHVKVPVCCYQVSGEYAMIYHASVAGGIDLKSGVMESLISLQRSGCDIFITYFTPQLLDWLKL</sequence>
<feature type="binding site" evidence="12">
    <location>
        <position position="128"/>
    </location>
    <ligand>
        <name>Zn(2+)</name>
        <dbReference type="ChEBI" id="CHEBI:29105"/>
        <note>catalytic</note>
    </ligand>
</feature>
<evidence type="ECO:0000313" key="15">
    <source>
        <dbReference type="EMBL" id="KAK5576055.1"/>
    </source>
</evidence>
<dbReference type="NCBIfam" id="NF006762">
    <property type="entry name" value="PRK09283.1"/>
    <property type="match status" value="1"/>
</dbReference>
<accession>A0AAN7TW58</accession>
<feature type="binding site" evidence="11">
    <location>
        <position position="213"/>
    </location>
    <ligand>
        <name>5-aminolevulinate</name>
        <dbReference type="ChEBI" id="CHEBI:356416"/>
        <label>1</label>
    </ligand>
</feature>
<evidence type="ECO:0000256" key="10">
    <source>
        <dbReference type="PIRSR" id="PIRSR001415-1"/>
    </source>
</evidence>
<reference evidence="15 16" key="1">
    <citation type="submission" date="2023-11" db="EMBL/GenBank/DDBJ databases">
        <title>Dfirmibasis_genome.</title>
        <authorList>
            <person name="Edelbroek B."/>
            <person name="Kjellin J."/>
            <person name="Jerlstrom-Hultqvist J."/>
            <person name="Soderbom F."/>
        </authorList>
    </citation>
    <scope>NUCLEOTIDE SEQUENCE [LARGE SCALE GENOMIC DNA]</scope>
    <source>
        <strain evidence="15 16">TNS-C-14</strain>
    </source>
</reference>
<feature type="binding site" evidence="11">
    <location>
        <position position="321"/>
    </location>
    <ligand>
        <name>5-aminolevulinate</name>
        <dbReference type="ChEBI" id="CHEBI:356416"/>
        <label>2</label>
    </ligand>
</feature>
<protein>
    <recommendedName>
        <fullName evidence="4 13">Delta-aminolevulinic acid dehydratase</fullName>
        <ecNumber evidence="3 13">4.2.1.24</ecNumber>
    </recommendedName>
</protein>
<feature type="active site" description="Schiff-base intermediate with substrate" evidence="10">
    <location>
        <position position="256"/>
    </location>
</feature>
<evidence type="ECO:0000256" key="12">
    <source>
        <dbReference type="PIRSR" id="PIRSR001415-3"/>
    </source>
</evidence>
<dbReference type="CDD" id="cd04824">
    <property type="entry name" value="eu_ALAD_PBGS_cysteine_rich"/>
    <property type="match status" value="1"/>
</dbReference>
<comment type="function">
    <text evidence="8">Catalyzes an early step in the biosynthesis of tetrapyrroles. Binds two molecules of 5-aminolevulinate per subunit, each at a distinct site, and catalyzes their condensation to form porphobilinogen.</text>
</comment>
<dbReference type="InterPro" id="IPR001731">
    <property type="entry name" value="ALAD"/>
</dbReference>
<name>A0AAN7TW58_9MYCE</name>
<organism evidence="15 16">
    <name type="scientific">Dictyostelium firmibasis</name>
    <dbReference type="NCBI Taxonomy" id="79012"/>
    <lineage>
        <taxon>Eukaryota</taxon>
        <taxon>Amoebozoa</taxon>
        <taxon>Evosea</taxon>
        <taxon>Eumycetozoa</taxon>
        <taxon>Dictyostelia</taxon>
        <taxon>Dictyosteliales</taxon>
        <taxon>Dictyosteliaceae</taxon>
        <taxon>Dictyostelium</taxon>
    </lineage>
</organism>
<dbReference type="GO" id="GO:0004655">
    <property type="term" value="F:porphobilinogen synthase activity"/>
    <property type="evidence" value="ECO:0007669"/>
    <property type="project" value="UniProtKB-EC"/>
</dbReference>
<evidence type="ECO:0000313" key="16">
    <source>
        <dbReference type="Proteomes" id="UP001344447"/>
    </source>
</evidence>
<keyword evidence="7 13" id="KW-0627">Porphyrin biosynthesis</keyword>
<feature type="binding site" evidence="12">
    <location>
        <position position="136"/>
    </location>
    <ligand>
        <name>Zn(2+)</name>
        <dbReference type="ChEBI" id="CHEBI:29105"/>
        <note>catalytic</note>
    </ligand>
</feature>
<dbReference type="Gene3D" id="3.20.20.70">
    <property type="entry name" value="Aldolase class I"/>
    <property type="match status" value="1"/>
</dbReference>
<keyword evidence="5" id="KW-0350">Heme biosynthesis</keyword>
<comment type="caution">
    <text evidence="15">The sequence shown here is derived from an EMBL/GenBank/DDBJ whole genome shotgun (WGS) entry which is preliminary data.</text>
</comment>
<dbReference type="EMBL" id="JAVFKY010000005">
    <property type="protein sequence ID" value="KAK5576055.1"/>
    <property type="molecule type" value="Genomic_DNA"/>
</dbReference>
<comment type="subunit">
    <text evidence="13">Homooctamer.</text>
</comment>
<evidence type="ECO:0000256" key="9">
    <source>
        <dbReference type="ARBA" id="ARBA00047651"/>
    </source>
</evidence>
<dbReference type="Proteomes" id="UP001344447">
    <property type="component" value="Unassembled WGS sequence"/>
</dbReference>
<dbReference type="GO" id="GO:0006783">
    <property type="term" value="P:heme biosynthetic process"/>
    <property type="evidence" value="ECO:0007669"/>
    <property type="project" value="UniProtKB-KW"/>
</dbReference>
<keyword evidence="6 13" id="KW-0456">Lyase</keyword>
<dbReference type="PROSITE" id="PS00169">
    <property type="entry name" value="D_ALA_DEHYDRATASE"/>
    <property type="match status" value="1"/>
</dbReference>
<dbReference type="SMART" id="SM01004">
    <property type="entry name" value="ALAD"/>
    <property type="match status" value="1"/>
</dbReference>
<dbReference type="InterPro" id="IPR013785">
    <property type="entry name" value="Aldolase_TIM"/>
</dbReference>
<dbReference type="EC" id="4.2.1.24" evidence="3 13"/>
<evidence type="ECO:0000256" key="6">
    <source>
        <dbReference type="ARBA" id="ARBA00023239"/>
    </source>
</evidence>
<feature type="binding site" evidence="11">
    <location>
        <position position="282"/>
    </location>
    <ligand>
        <name>5-aminolevulinate</name>
        <dbReference type="ChEBI" id="CHEBI:356416"/>
        <label>2</label>
    </ligand>
</feature>
<keyword evidence="12" id="KW-0862">Zinc</keyword>
<feature type="binding site" evidence="12">
    <location>
        <position position="126"/>
    </location>
    <ligand>
        <name>Zn(2+)</name>
        <dbReference type="ChEBI" id="CHEBI:29105"/>
        <note>catalytic</note>
    </ligand>
</feature>